<name>A0A176ZFD7_9BRAD</name>
<keyword evidence="2" id="KW-1185">Reference proteome</keyword>
<dbReference type="AlphaFoldDB" id="A0A176ZFD7"/>
<dbReference type="GeneID" id="32588030"/>
<gene>
    <name evidence="1" type="ORF">AXW67_03730</name>
</gene>
<dbReference type="PANTHER" id="PTHR35271">
    <property type="entry name" value="ABC TRANSPORTER, SUBSTRATE-BINDING LIPOPROTEIN-RELATED"/>
    <property type="match status" value="1"/>
</dbReference>
<proteinExistence type="predicted"/>
<dbReference type="CDD" id="cd06325">
    <property type="entry name" value="PBP1_ABC_unchar_transporter"/>
    <property type="match status" value="1"/>
</dbReference>
<dbReference type="RefSeq" id="WP_063677586.1">
    <property type="nucleotide sequence ID" value="NZ_LSEF01000033.1"/>
</dbReference>
<dbReference type="PANTHER" id="PTHR35271:SF1">
    <property type="entry name" value="ABC TRANSPORTER, SUBSTRATE-BINDING LIPOPROTEIN"/>
    <property type="match status" value="1"/>
</dbReference>
<organism evidence="1 2">
    <name type="scientific">Bradyrhizobium neotropicale</name>
    <dbReference type="NCBI Taxonomy" id="1497615"/>
    <lineage>
        <taxon>Bacteria</taxon>
        <taxon>Pseudomonadati</taxon>
        <taxon>Pseudomonadota</taxon>
        <taxon>Alphaproteobacteria</taxon>
        <taxon>Hyphomicrobiales</taxon>
        <taxon>Nitrobacteraceae</taxon>
        <taxon>Bradyrhizobium</taxon>
    </lineage>
</organism>
<dbReference type="InterPro" id="IPR007487">
    <property type="entry name" value="ABC_transpt-TYRBP-like"/>
</dbReference>
<evidence type="ECO:0008006" key="3">
    <source>
        <dbReference type="Google" id="ProtNLM"/>
    </source>
</evidence>
<comment type="caution">
    <text evidence="1">The sequence shown here is derived from an EMBL/GenBank/DDBJ whole genome shotgun (WGS) entry which is preliminary data.</text>
</comment>
<dbReference type="EMBL" id="LSEF01000033">
    <property type="protein sequence ID" value="OAF18632.1"/>
    <property type="molecule type" value="Genomic_DNA"/>
</dbReference>
<dbReference type="Pfam" id="PF04392">
    <property type="entry name" value="ABC_sub_bind"/>
    <property type="match status" value="1"/>
</dbReference>
<dbReference type="Gene3D" id="3.40.50.2300">
    <property type="match status" value="2"/>
</dbReference>
<protein>
    <recommendedName>
        <fullName evidence="3">ABC transporter substrate-binding protein</fullName>
    </recommendedName>
</protein>
<evidence type="ECO:0000313" key="2">
    <source>
        <dbReference type="Proteomes" id="UP000077173"/>
    </source>
</evidence>
<sequence length="327" mass="35384">MRRREFMTLLGGTAAAWPLSSRAQRRKPNPRVGVLWHAANAKQEEEYLVVLTKAFHELGYVEGKNIEIDHRFPAEQPERFRTLAQELAESKVDVIVAVTGLGAMEAKRATNTIPIVLVADPDPVGKGLVESLARPGGNVTGFSLMTVDLTSKRLELLKEIVPKLARLALVLDPREPSSKPTIIANEKAGKAAGCSTQIFEVTTAAEIDPTFSAIAREGFDGALVIGAPMYNERVQVGASATAHKVPTITANAEEVPYGLLLSYGPDFPDYFRRAVGYVDRILKGAKPGDLPIEQPTRFKLVVNLKTAKALGLTVPPSLLATADEVIE</sequence>
<dbReference type="Proteomes" id="UP000077173">
    <property type="component" value="Unassembled WGS sequence"/>
</dbReference>
<evidence type="ECO:0000313" key="1">
    <source>
        <dbReference type="EMBL" id="OAF18632.1"/>
    </source>
</evidence>
<reference evidence="1 2" key="1">
    <citation type="submission" date="2016-02" db="EMBL/GenBank/DDBJ databases">
        <title>Draft genome sequence of the strain BR 10247T Bradyrhizobium neotropicale isolated from nodules of Centrolobium paraense.</title>
        <authorList>
            <person name="Simoes-Araujo J.L."/>
            <person name="Barauna A.C."/>
            <person name="Silva K."/>
            <person name="Zilli J.E."/>
        </authorList>
    </citation>
    <scope>NUCLEOTIDE SEQUENCE [LARGE SCALE GENOMIC DNA]</scope>
    <source>
        <strain evidence="1 2">BR 10247</strain>
    </source>
</reference>
<accession>A0A176ZFD7</accession>